<organism evidence="8 9">
    <name type="scientific">Desulfotalea psychrophila (strain LSv54 / DSM 12343)</name>
    <dbReference type="NCBI Taxonomy" id="177439"/>
    <lineage>
        <taxon>Bacteria</taxon>
        <taxon>Pseudomonadati</taxon>
        <taxon>Thermodesulfobacteriota</taxon>
        <taxon>Desulfobulbia</taxon>
        <taxon>Desulfobulbales</taxon>
        <taxon>Desulfocapsaceae</taxon>
        <taxon>Desulfotalea</taxon>
    </lineage>
</organism>
<keyword evidence="4 6" id="KW-1133">Transmembrane helix</keyword>
<feature type="transmembrane region" description="Helical" evidence="6">
    <location>
        <begin position="247"/>
        <end position="266"/>
    </location>
</feature>
<keyword evidence="2" id="KW-1003">Cell membrane</keyword>
<comment type="subcellular location">
    <subcellularLocation>
        <location evidence="1">Cell membrane</location>
        <topology evidence="1">Multi-pass membrane protein</topology>
    </subcellularLocation>
</comment>
<feature type="transmembrane region" description="Helical" evidence="6">
    <location>
        <begin position="272"/>
        <end position="290"/>
    </location>
</feature>
<evidence type="ECO:0000313" key="8">
    <source>
        <dbReference type="EMBL" id="CAG36925.1"/>
    </source>
</evidence>
<dbReference type="GO" id="GO:0005886">
    <property type="term" value="C:plasma membrane"/>
    <property type="evidence" value="ECO:0007669"/>
    <property type="project" value="UniProtKB-SubCell"/>
</dbReference>
<keyword evidence="3 6" id="KW-0812">Transmembrane</keyword>
<dbReference type="HOGENOM" id="CLU_033863_9_2_7"/>
<evidence type="ECO:0000256" key="1">
    <source>
        <dbReference type="ARBA" id="ARBA00004651"/>
    </source>
</evidence>
<keyword evidence="9" id="KW-1185">Reference proteome</keyword>
<dbReference type="RefSeq" id="WP_011189437.1">
    <property type="nucleotide sequence ID" value="NC_006138.1"/>
</dbReference>
<dbReference type="STRING" id="177439.DP2196"/>
<gene>
    <name evidence="8" type="ordered locus">DP2196</name>
</gene>
<feature type="transmembrane region" description="Helical" evidence="6">
    <location>
        <begin position="187"/>
        <end position="206"/>
    </location>
</feature>
<protein>
    <submittedName>
        <fullName evidence="8">Conserved hypothetical membrane protein</fullName>
    </submittedName>
</protein>
<dbReference type="PANTHER" id="PTHR32322:SF18">
    <property type="entry name" value="S-ADENOSYLMETHIONINE_S-ADENOSYLHOMOCYSTEINE TRANSPORTER"/>
    <property type="match status" value="1"/>
</dbReference>
<dbReference type="InterPro" id="IPR000620">
    <property type="entry name" value="EamA_dom"/>
</dbReference>
<accession>Q6AL50</accession>
<feature type="transmembrane region" description="Helical" evidence="6">
    <location>
        <begin position="212"/>
        <end position="235"/>
    </location>
</feature>
<evidence type="ECO:0000256" key="3">
    <source>
        <dbReference type="ARBA" id="ARBA00022692"/>
    </source>
</evidence>
<evidence type="ECO:0000256" key="2">
    <source>
        <dbReference type="ARBA" id="ARBA00022475"/>
    </source>
</evidence>
<feature type="transmembrane region" description="Helical" evidence="6">
    <location>
        <begin position="155"/>
        <end position="175"/>
    </location>
</feature>
<feature type="transmembrane region" description="Helical" evidence="6">
    <location>
        <begin position="40"/>
        <end position="59"/>
    </location>
</feature>
<dbReference type="EMBL" id="CR522870">
    <property type="protein sequence ID" value="CAG36925.1"/>
    <property type="molecule type" value="Genomic_DNA"/>
</dbReference>
<feature type="domain" description="EamA" evidence="7">
    <location>
        <begin position="156"/>
        <end position="289"/>
    </location>
</feature>
<feature type="transmembrane region" description="Helical" evidence="6">
    <location>
        <begin position="66"/>
        <end position="85"/>
    </location>
</feature>
<evidence type="ECO:0000256" key="4">
    <source>
        <dbReference type="ARBA" id="ARBA00022989"/>
    </source>
</evidence>
<name>Q6AL50_DESPS</name>
<evidence type="ECO:0000259" key="7">
    <source>
        <dbReference type="Pfam" id="PF00892"/>
    </source>
</evidence>
<evidence type="ECO:0000256" key="5">
    <source>
        <dbReference type="ARBA" id="ARBA00023136"/>
    </source>
</evidence>
<feature type="transmembrane region" description="Helical" evidence="6">
    <location>
        <begin position="125"/>
        <end position="143"/>
    </location>
</feature>
<dbReference type="Proteomes" id="UP000000602">
    <property type="component" value="Chromosome"/>
</dbReference>
<dbReference type="OrthoDB" id="9787117at2"/>
<dbReference type="InterPro" id="IPR050638">
    <property type="entry name" value="AA-Vitamin_Transporters"/>
</dbReference>
<reference evidence="9" key="1">
    <citation type="journal article" date="2004" name="Environ. Microbiol.">
        <title>The genome of Desulfotalea psychrophila, a sulfate-reducing bacterium from permanently cold Arctic sediments.</title>
        <authorList>
            <person name="Rabus R."/>
            <person name="Ruepp A."/>
            <person name="Frickey T."/>
            <person name="Rattei T."/>
            <person name="Fartmann B."/>
            <person name="Stark M."/>
            <person name="Bauer M."/>
            <person name="Zibat A."/>
            <person name="Lombardot T."/>
            <person name="Becker I."/>
            <person name="Amann J."/>
            <person name="Gellner K."/>
            <person name="Teeling H."/>
            <person name="Leuschner W.D."/>
            <person name="Gloeckner F.-O."/>
            <person name="Lupas A.N."/>
            <person name="Amann R."/>
            <person name="Klenk H.-P."/>
        </authorList>
    </citation>
    <scope>NUCLEOTIDE SEQUENCE [LARGE SCALE GENOMIC DNA]</scope>
    <source>
        <strain evidence="9">DSM 12343 / LSv54</strain>
    </source>
</reference>
<keyword evidence="5 6" id="KW-0472">Membrane</keyword>
<dbReference type="Pfam" id="PF00892">
    <property type="entry name" value="EamA"/>
    <property type="match status" value="2"/>
</dbReference>
<dbReference type="AlphaFoldDB" id="Q6AL50"/>
<feature type="domain" description="EamA" evidence="7">
    <location>
        <begin position="10"/>
        <end position="142"/>
    </location>
</feature>
<sequence>MTTRSTKISFGALYVVLAGMLWGTTGTAQALGPSTSNPLAVGALRLIVAGIALALMSYCRGGLRSLSWPWGLVFLGGALVALYQATFFSGVALAGVAVGTIVGIGSAPIFAGVLEIIFFRQKPRLIWYLSTTVALCGCALLLFAENGGADSWGSFLGVLLALCAGLSYAGTSLIMKTLLQEREAEEVTAMLFCVGAVLLTPVLFYVDISWLFSPSGFVMILHLGLFSMALAYLLFVKGLEVVPVSTAVTLALTEPMTAGLLAVFVLDEKLCLLSGVGLVLIFFAVLFLLIPQKAKIEAL</sequence>
<proteinExistence type="predicted"/>
<dbReference type="KEGG" id="dps:DP2196"/>
<dbReference type="PANTHER" id="PTHR32322">
    <property type="entry name" value="INNER MEMBRANE TRANSPORTER"/>
    <property type="match status" value="1"/>
</dbReference>
<evidence type="ECO:0000313" key="9">
    <source>
        <dbReference type="Proteomes" id="UP000000602"/>
    </source>
</evidence>
<dbReference type="SUPFAM" id="SSF103481">
    <property type="entry name" value="Multidrug resistance efflux transporter EmrE"/>
    <property type="match status" value="2"/>
</dbReference>
<feature type="transmembrane region" description="Helical" evidence="6">
    <location>
        <begin position="91"/>
        <end position="118"/>
    </location>
</feature>
<dbReference type="InterPro" id="IPR037185">
    <property type="entry name" value="EmrE-like"/>
</dbReference>
<dbReference type="eggNOG" id="COG0697">
    <property type="taxonomic scope" value="Bacteria"/>
</dbReference>
<evidence type="ECO:0000256" key="6">
    <source>
        <dbReference type="SAM" id="Phobius"/>
    </source>
</evidence>